<dbReference type="GO" id="GO:0019563">
    <property type="term" value="P:glycerol catabolic process"/>
    <property type="evidence" value="ECO:0007669"/>
    <property type="project" value="TreeGrafter"/>
</dbReference>
<dbReference type="AlphaFoldDB" id="A0A934ICQ4"/>
<organism evidence="5 6">
    <name type="scientific">Sanguibacter suaedae</name>
    <dbReference type="NCBI Taxonomy" id="2795737"/>
    <lineage>
        <taxon>Bacteria</taxon>
        <taxon>Bacillati</taxon>
        <taxon>Actinomycetota</taxon>
        <taxon>Actinomycetes</taxon>
        <taxon>Micrococcales</taxon>
        <taxon>Sanguibacteraceae</taxon>
        <taxon>Sanguibacter</taxon>
    </lineage>
</organism>
<sequence>MALDVAWAQRWARQTAESISEAKSTLIDLDREIGDGDHGENLDRGFQAVVTKLDALEASPEHISDVLRLVATTLMSSVGGASGPLYGTAYLRAAKVTGLAELDAHGVVALLEGALEGIAARGRAVPGEKTMVDAWSPAVDAAVGAAGRGASPVEVLVAAADAAAEGARSTGPLVATKGRASYLGERSAGHEDPGATSSAIILRAAVLAATAPEHDPPTGDRPDVSTADEEGAS</sequence>
<dbReference type="RefSeq" id="WP_198734822.1">
    <property type="nucleotide sequence ID" value="NZ_JAEINH010000022.1"/>
</dbReference>
<evidence type="ECO:0000313" key="5">
    <source>
        <dbReference type="EMBL" id="MBI9116255.1"/>
    </source>
</evidence>
<reference evidence="5" key="1">
    <citation type="submission" date="2020-12" db="EMBL/GenBank/DDBJ databases">
        <title>Sanguibacter suaedae sp. nov., isolated from Suaeda aralocaspica.</title>
        <authorList>
            <person name="Ma Q."/>
        </authorList>
    </citation>
    <scope>NUCLEOTIDE SEQUENCE</scope>
    <source>
        <strain evidence="5">YZGR15</strain>
    </source>
</reference>
<evidence type="ECO:0000256" key="1">
    <source>
        <dbReference type="ARBA" id="ARBA00022679"/>
    </source>
</evidence>
<dbReference type="PANTHER" id="PTHR28629">
    <property type="entry name" value="TRIOKINASE/FMN CYCLASE"/>
    <property type="match status" value="1"/>
</dbReference>
<evidence type="ECO:0000259" key="4">
    <source>
        <dbReference type="PROSITE" id="PS51480"/>
    </source>
</evidence>
<protein>
    <submittedName>
        <fullName evidence="5">Dihydroxyacetone kinase subunit L</fullName>
    </submittedName>
</protein>
<dbReference type="PANTHER" id="PTHR28629:SF4">
    <property type="entry name" value="TRIOKINASE_FMN CYCLASE"/>
    <property type="match status" value="1"/>
</dbReference>
<dbReference type="Pfam" id="PF02734">
    <property type="entry name" value="Dak2"/>
    <property type="match status" value="1"/>
</dbReference>
<keyword evidence="6" id="KW-1185">Reference proteome</keyword>
<name>A0A934ICQ4_9MICO</name>
<dbReference type="Gene3D" id="1.25.40.340">
    <property type="match status" value="1"/>
</dbReference>
<dbReference type="GO" id="GO:0005829">
    <property type="term" value="C:cytosol"/>
    <property type="evidence" value="ECO:0007669"/>
    <property type="project" value="TreeGrafter"/>
</dbReference>
<accession>A0A934ICQ4</accession>
<dbReference type="InterPro" id="IPR036117">
    <property type="entry name" value="DhaL_dom_sf"/>
</dbReference>
<feature type="domain" description="DhaL" evidence="4">
    <location>
        <begin position="6"/>
        <end position="207"/>
    </location>
</feature>
<dbReference type="EMBL" id="JAEINH010000022">
    <property type="protein sequence ID" value="MBI9116255.1"/>
    <property type="molecule type" value="Genomic_DNA"/>
</dbReference>
<dbReference type="SMART" id="SM01120">
    <property type="entry name" value="Dak2"/>
    <property type="match status" value="1"/>
</dbReference>
<evidence type="ECO:0000256" key="2">
    <source>
        <dbReference type="ARBA" id="ARBA00022777"/>
    </source>
</evidence>
<feature type="compositionally biased region" description="Basic and acidic residues" evidence="3">
    <location>
        <begin position="212"/>
        <end position="223"/>
    </location>
</feature>
<dbReference type="PROSITE" id="PS51480">
    <property type="entry name" value="DHAL"/>
    <property type="match status" value="1"/>
</dbReference>
<dbReference type="GO" id="GO:0004371">
    <property type="term" value="F:glycerone kinase activity"/>
    <property type="evidence" value="ECO:0007669"/>
    <property type="project" value="InterPro"/>
</dbReference>
<dbReference type="Proteomes" id="UP000602087">
    <property type="component" value="Unassembled WGS sequence"/>
</dbReference>
<dbReference type="InterPro" id="IPR004007">
    <property type="entry name" value="DhaL_dom"/>
</dbReference>
<evidence type="ECO:0000313" key="6">
    <source>
        <dbReference type="Proteomes" id="UP000602087"/>
    </source>
</evidence>
<proteinExistence type="predicted"/>
<dbReference type="FunFam" id="1.25.40.340:FF:000002">
    <property type="entry name" value="Dihydroxyacetone kinase, L subunit"/>
    <property type="match status" value="1"/>
</dbReference>
<feature type="region of interest" description="Disordered" evidence="3">
    <location>
        <begin position="207"/>
        <end position="233"/>
    </location>
</feature>
<dbReference type="NCBIfam" id="TIGR02365">
    <property type="entry name" value="dha_L_ycgS"/>
    <property type="match status" value="1"/>
</dbReference>
<gene>
    <name evidence="5" type="primary">dhaL</name>
    <name evidence="5" type="ORF">JAV76_14675</name>
</gene>
<comment type="caution">
    <text evidence="5">The sequence shown here is derived from an EMBL/GenBank/DDBJ whole genome shotgun (WGS) entry which is preliminary data.</text>
</comment>
<keyword evidence="1" id="KW-0808">Transferase</keyword>
<dbReference type="InterPro" id="IPR012737">
    <property type="entry name" value="DhaK_L_YcgS"/>
</dbReference>
<keyword evidence="2 5" id="KW-0418">Kinase</keyword>
<dbReference type="SUPFAM" id="SSF101473">
    <property type="entry name" value="DhaL-like"/>
    <property type="match status" value="1"/>
</dbReference>
<dbReference type="InterPro" id="IPR050861">
    <property type="entry name" value="Dihydroxyacetone_Kinase"/>
</dbReference>
<evidence type="ECO:0000256" key="3">
    <source>
        <dbReference type="SAM" id="MobiDB-lite"/>
    </source>
</evidence>